<protein>
    <submittedName>
        <fullName evidence="2">Uncharacterized protein</fullName>
    </submittedName>
</protein>
<dbReference type="AlphaFoldDB" id="A0A922DXD4"/>
<reference evidence="2" key="1">
    <citation type="submission" date="2021-01" db="EMBL/GenBank/DDBJ databases">
        <authorList>
            <person name="Lovell J.T."/>
            <person name="Bentley N."/>
            <person name="Bhattarai G."/>
            <person name="Jenkins J.W."/>
            <person name="Sreedasyam A."/>
            <person name="Alarcon Y."/>
            <person name="Bock C."/>
            <person name="Boston L."/>
            <person name="Carlson J."/>
            <person name="Cervantes K."/>
            <person name="Clermont K."/>
            <person name="Krom N."/>
            <person name="Kubenka K."/>
            <person name="Mamidi S."/>
            <person name="Mattison C."/>
            <person name="Monteros M."/>
            <person name="Pisani C."/>
            <person name="Plott C."/>
            <person name="Rajasekar S."/>
            <person name="Rhein H.S."/>
            <person name="Rohla C."/>
            <person name="Song M."/>
            <person name="Hilaire R.S."/>
            <person name="Shu S."/>
            <person name="Wells L."/>
            <person name="Wang X."/>
            <person name="Webber J."/>
            <person name="Heerema R.J."/>
            <person name="Klein P."/>
            <person name="Conner P."/>
            <person name="Grauke L."/>
            <person name="Grimwood J."/>
            <person name="Schmutz J."/>
            <person name="Randall J.J."/>
        </authorList>
    </citation>
    <scope>NUCLEOTIDE SEQUENCE</scope>
    <source>
        <tissue evidence="2">Leaf</tissue>
    </source>
</reference>
<comment type="caution">
    <text evidence="2">The sequence shown here is derived from an EMBL/GenBank/DDBJ whole genome shotgun (WGS) entry which is preliminary data.</text>
</comment>
<dbReference type="OrthoDB" id="1933849at2759"/>
<evidence type="ECO:0000313" key="2">
    <source>
        <dbReference type="EMBL" id="KAG6692534.1"/>
    </source>
</evidence>
<evidence type="ECO:0000313" key="3">
    <source>
        <dbReference type="Proteomes" id="UP000811246"/>
    </source>
</evidence>
<dbReference type="PANTHER" id="PTHR36615">
    <property type="entry name" value="PROTEIN, PUTATIVE-RELATED"/>
    <property type="match status" value="1"/>
</dbReference>
<organism evidence="2 3">
    <name type="scientific">Carya illinoinensis</name>
    <name type="common">Pecan</name>
    <dbReference type="NCBI Taxonomy" id="32201"/>
    <lineage>
        <taxon>Eukaryota</taxon>
        <taxon>Viridiplantae</taxon>
        <taxon>Streptophyta</taxon>
        <taxon>Embryophyta</taxon>
        <taxon>Tracheophyta</taxon>
        <taxon>Spermatophyta</taxon>
        <taxon>Magnoliopsida</taxon>
        <taxon>eudicotyledons</taxon>
        <taxon>Gunneridae</taxon>
        <taxon>Pentapetalae</taxon>
        <taxon>rosids</taxon>
        <taxon>fabids</taxon>
        <taxon>Fagales</taxon>
        <taxon>Juglandaceae</taxon>
        <taxon>Carya</taxon>
    </lineage>
</organism>
<gene>
    <name evidence="2" type="ORF">I3842_10G119400</name>
</gene>
<accession>A0A922DXD4</accession>
<feature type="transmembrane region" description="Helical" evidence="1">
    <location>
        <begin position="33"/>
        <end position="51"/>
    </location>
</feature>
<proteinExistence type="predicted"/>
<keyword evidence="1" id="KW-0812">Transmembrane</keyword>
<keyword evidence="1" id="KW-1133">Transmembrane helix</keyword>
<dbReference type="PANTHER" id="PTHR36615:SF7">
    <property type="entry name" value="PROTEIN, PUTATIVE-RELATED"/>
    <property type="match status" value="1"/>
</dbReference>
<dbReference type="Proteomes" id="UP000811246">
    <property type="component" value="Chromosome 10"/>
</dbReference>
<sequence>MEAAKRRELMINGGNLCQRYSGRPIPKRGKVKVAIGLVLIHTVSSIFSFSGRNTRHGGAHFS</sequence>
<keyword evidence="1" id="KW-0472">Membrane</keyword>
<name>A0A922DXD4_CARIL</name>
<evidence type="ECO:0000256" key="1">
    <source>
        <dbReference type="SAM" id="Phobius"/>
    </source>
</evidence>
<dbReference type="EMBL" id="CM031834">
    <property type="protein sequence ID" value="KAG6692534.1"/>
    <property type="molecule type" value="Genomic_DNA"/>
</dbReference>